<evidence type="ECO:0000256" key="1">
    <source>
        <dbReference type="SAM" id="MobiDB-lite"/>
    </source>
</evidence>
<dbReference type="AlphaFoldDB" id="A0A918L5Y1"/>
<organism evidence="2 3">
    <name type="scientific">Streptomyces humidus</name>
    <dbReference type="NCBI Taxonomy" id="52259"/>
    <lineage>
        <taxon>Bacteria</taxon>
        <taxon>Bacillati</taxon>
        <taxon>Actinomycetota</taxon>
        <taxon>Actinomycetes</taxon>
        <taxon>Kitasatosporales</taxon>
        <taxon>Streptomycetaceae</taxon>
        <taxon>Streptomyces</taxon>
    </lineage>
</organism>
<reference evidence="2" key="1">
    <citation type="journal article" date="2014" name="Int. J. Syst. Evol. Microbiol.">
        <title>Complete genome sequence of Corynebacterium casei LMG S-19264T (=DSM 44701T), isolated from a smear-ripened cheese.</title>
        <authorList>
            <consortium name="US DOE Joint Genome Institute (JGI-PGF)"/>
            <person name="Walter F."/>
            <person name="Albersmeier A."/>
            <person name="Kalinowski J."/>
            <person name="Ruckert C."/>
        </authorList>
    </citation>
    <scope>NUCLEOTIDE SEQUENCE</scope>
    <source>
        <strain evidence="2">JCM 4386</strain>
    </source>
</reference>
<feature type="region of interest" description="Disordered" evidence="1">
    <location>
        <begin position="248"/>
        <end position="275"/>
    </location>
</feature>
<keyword evidence="2" id="KW-0238">DNA-binding</keyword>
<dbReference type="GO" id="GO:0003677">
    <property type="term" value="F:DNA binding"/>
    <property type="evidence" value="ECO:0007669"/>
    <property type="project" value="UniProtKB-KW"/>
</dbReference>
<proteinExistence type="predicted"/>
<reference evidence="2" key="2">
    <citation type="submission" date="2020-09" db="EMBL/GenBank/DDBJ databases">
        <authorList>
            <person name="Sun Q."/>
            <person name="Ohkuma M."/>
        </authorList>
    </citation>
    <scope>NUCLEOTIDE SEQUENCE</scope>
    <source>
        <strain evidence="2">JCM 4386</strain>
    </source>
</reference>
<feature type="region of interest" description="Disordered" evidence="1">
    <location>
        <begin position="144"/>
        <end position="175"/>
    </location>
</feature>
<name>A0A918L5Y1_9ACTN</name>
<sequence>MAVTKPIPAPRPAPGLRRSATHSGVTHVRAYQSSHYTVIGNHLAQHRALSLTAIGLAVHILSLPQGAPVDIRSLADRFPEGRDRIAFALRELEAHGYLERVRERTDGGRFVTRTYAHNAPGLTRSRAEAPEVRDEPVAVAEVAGAEGTDDSVPEKPSSAPSEPCEQESFSSEHHDKASALLAGLRRTDDRFTLSRKDVERLIPAVVAWFDNGASRAAVIHAMTDDVPVLLKAPAGFLAHRLREGLPPPLPPLSPFAAPGEDPPPAPVATTPEPWADRWTDCEGDCTRVLPTAGPERVCRDCRARRAATAPVPASAA</sequence>
<protein>
    <submittedName>
        <fullName evidence="2">DNA-binding protein</fullName>
    </submittedName>
</protein>
<feature type="region of interest" description="Disordered" evidence="1">
    <location>
        <begin position="1"/>
        <end position="20"/>
    </location>
</feature>
<evidence type="ECO:0000313" key="2">
    <source>
        <dbReference type="EMBL" id="GGS12701.1"/>
    </source>
</evidence>
<accession>A0A918L5Y1</accession>
<comment type="caution">
    <text evidence="2">The sequence shown here is derived from an EMBL/GenBank/DDBJ whole genome shotgun (WGS) entry which is preliminary data.</text>
</comment>
<dbReference type="EMBL" id="BMTL01000028">
    <property type="protein sequence ID" value="GGS12701.1"/>
    <property type="molecule type" value="Genomic_DNA"/>
</dbReference>
<keyword evidence="3" id="KW-1185">Reference proteome</keyword>
<evidence type="ECO:0000313" key="3">
    <source>
        <dbReference type="Proteomes" id="UP000606194"/>
    </source>
</evidence>
<gene>
    <name evidence="2" type="ORF">GCM10010269_59990</name>
</gene>
<dbReference type="Proteomes" id="UP000606194">
    <property type="component" value="Unassembled WGS sequence"/>
</dbReference>